<dbReference type="GeneTree" id="ENSGT00940000155936"/>
<sequence>MGCNNIPALAMTSVGGSVAEKGVACRRLKDQLDALERETTDKLAMMDHYQQDIKDLRERQGKQQAVLEDLCRVKELKLREMERGRDEERERKKRGDEEAARQAKLEEERRRRVEPQERGGGQHPVLNAERLLTLTSCRALYPFAARNADELSLDADCFIEVDDEMVGEPGWLCGSYHGNRGWFPKSYAERCTTPLAPALLPPSCPTLPPSPG</sequence>
<dbReference type="PROSITE" id="PS50002">
    <property type="entry name" value="SH3"/>
    <property type="match status" value="1"/>
</dbReference>
<reference evidence="6" key="2">
    <citation type="submission" date="2025-08" db="UniProtKB">
        <authorList>
            <consortium name="Ensembl"/>
        </authorList>
    </citation>
    <scope>IDENTIFICATION</scope>
</reference>
<accession>A0A4W5JYT4</accession>
<evidence type="ECO:0000256" key="1">
    <source>
        <dbReference type="ARBA" id="ARBA00022443"/>
    </source>
</evidence>
<dbReference type="Pfam" id="PF14604">
    <property type="entry name" value="SH3_9"/>
    <property type="match status" value="1"/>
</dbReference>
<dbReference type="Ensembl" id="ENSHHUT00000005170.1">
    <property type="protein sequence ID" value="ENSHHUP00000005004.1"/>
    <property type="gene ID" value="ENSHHUG00000003105.1"/>
</dbReference>
<dbReference type="Proteomes" id="UP000314982">
    <property type="component" value="Unassembled WGS sequence"/>
</dbReference>
<proteinExistence type="predicted"/>
<dbReference type="AlphaFoldDB" id="A0A4W5JYT4"/>
<evidence type="ECO:0000259" key="5">
    <source>
        <dbReference type="PROSITE" id="PS50002"/>
    </source>
</evidence>
<feature type="domain" description="SH3" evidence="5">
    <location>
        <begin position="132"/>
        <end position="193"/>
    </location>
</feature>
<dbReference type="SUPFAM" id="SSF50044">
    <property type="entry name" value="SH3-domain"/>
    <property type="match status" value="1"/>
</dbReference>
<evidence type="ECO:0000313" key="7">
    <source>
        <dbReference type="Proteomes" id="UP000314982"/>
    </source>
</evidence>
<feature type="compositionally biased region" description="Basic and acidic residues" evidence="4">
    <location>
        <begin position="82"/>
        <end position="117"/>
    </location>
</feature>
<feature type="coiled-coil region" evidence="3">
    <location>
        <begin position="18"/>
        <end position="45"/>
    </location>
</feature>
<dbReference type="InterPro" id="IPR001452">
    <property type="entry name" value="SH3_domain"/>
</dbReference>
<dbReference type="Gene3D" id="2.30.30.40">
    <property type="entry name" value="SH3 Domains"/>
    <property type="match status" value="1"/>
</dbReference>
<keyword evidence="7" id="KW-1185">Reference proteome</keyword>
<dbReference type="STRING" id="62062.ENSHHUP00000005004"/>
<evidence type="ECO:0000256" key="4">
    <source>
        <dbReference type="SAM" id="MobiDB-lite"/>
    </source>
</evidence>
<name>A0A4W5JYT4_9TELE</name>
<evidence type="ECO:0000256" key="2">
    <source>
        <dbReference type="PROSITE-ProRule" id="PRU00192"/>
    </source>
</evidence>
<keyword evidence="1 2" id="KW-0728">SH3 domain</keyword>
<reference evidence="7" key="1">
    <citation type="submission" date="2018-06" db="EMBL/GenBank/DDBJ databases">
        <title>Genome assembly of Danube salmon.</title>
        <authorList>
            <person name="Macqueen D.J."/>
            <person name="Gundappa M.K."/>
        </authorList>
    </citation>
    <scope>NUCLEOTIDE SEQUENCE [LARGE SCALE GENOMIC DNA]</scope>
</reference>
<keyword evidence="3" id="KW-0175">Coiled coil</keyword>
<reference evidence="6" key="3">
    <citation type="submission" date="2025-09" db="UniProtKB">
        <authorList>
            <consortium name="Ensembl"/>
        </authorList>
    </citation>
    <scope>IDENTIFICATION</scope>
</reference>
<feature type="region of interest" description="Disordered" evidence="4">
    <location>
        <begin position="82"/>
        <end position="124"/>
    </location>
</feature>
<evidence type="ECO:0000256" key="3">
    <source>
        <dbReference type="SAM" id="Coils"/>
    </source>
</evidence>
<evidence type="ECO:0000313" key="6">
    <source>
        <dbReference type="Ensembl" id="ENSHHUP00000005004.1"/>
    </source>
</evidence>
<organism evidence="6 7">
    <name type="scientific">Hucho hucho</name>
    <name type="common">huchen</name>
    <dbReference type="NCBI Taxonomy" id="62062"/>
    <lineage>
        <taxon>Eukaryota</taxon>
        <taxon>Metazoa</taxon>
        <taxon>Chordata</taxon>
        <taxon>Craniata</taxon>
        <taxon>Vertebrata</taxon>
        <taxon>Euteleostomi</taxon>
        <taxon>Actinopterygii</taxon>
        <taxon>Neopterygii</taxon>
        <taxon>Teleostei</taxon>
        <taxon>Protacanthopterygii</taxon>
        <taxon>Salmoniformes</taxon>
        <taxon>Salmonidae</taxon>
        <taxon>Salmoninae</taxon>
        <taxon>Hucho</taxon>
    </lineage>
</organism>
<protein>
    <recommendedName>
        <fullName evidence="5">SH3 domain-containing protein</fullName>
    </recommendedName>
</protein>
<dbReference type="InterPro" id="IPR036028">
    <property type="entry name" value="SH3-like_dom_sf"/>
</dbReference>
<dbReference type="SMART" id="SM00326">
    <property type="entry name" value="SH3"/>
    <property type="match status" value="1"/>
</dbReference>